<dbReference type="Pfam" id="PF00646">
    <property type="entry name" value="F-box"/>
    <property type="match status" value="1"/>
</dbReference>
<gene>
    <name evidence="2" type="ORF">DAEQUDRAFT_733822</name>
</gene>
<name>A0A165KQA8_9APHY</name>
<dbReference type="EMBL" id="KV429184">
    <property type="protein sequence ID" value="KZT63446.1"/>
    <property type="molecule type" value="Genomic_DNA"/>
</dbReference>
<keyword evidence="3" id="KW-1185">Reference proteome</keyword>
<sequence length="484" mass="54241">MHSRQLDVDVLPPELWQHVLEHLPHPDQRSCRLISHAFHGLATSLVFARVVVNFGDWDLWDKFDRHEEENPAAVELAAQKEAEQSAKSLGILESVVENGWFAGMVRCLEVHAFEIHERDTTLMGRLTNAIRSLRNLHSFVWHGEDPSPSLDLIITLSTSSTSLRLLSLPMKCLPSLPLTAFRSLHTISVTSAEYTLELIEHTLSAQHCTMPMPYMHTVQLPYSVPSDIPISCLPNLTHLELVAMHSYIGLGALLRRVPQLRALALFSPVHDQGQIFAELAGAKSDVPHLAALALQGPSPRVTVVSPAELTQLCDFLRDRAALRRLYFTFEIATEGLGVYLKTIATLKNMEIFDLRMQDQHFDRAFLAGLAQCLPASLSAMKLTSAGLLEDKDAFTDFWAHFTSLGFLYVRTWEAGQVTVDDVIRGAHRMELVGYNGLFHDVRYEAGARAVAQPPWPPRKTALRGVDDFGCDGWEWLMRHLTIVP</sequence>
<dbReference type="InterPro" id="IPR001810">
    <property type="entry name" value="F-box_dom"/>
</dbReference>
<protein>
    <recommendedName>
        <fullName evidence="1">F-box domain-containing protein</fullName>
    </recommendedName>
</protein>
<accession>A0A165KQA8</accession>
<evidence type="ECO:0000313" key="3">
    <source>
        <dbReference type="Proteomes" id="UP000076727"/>
    </source>
</evidence>
<evidence type="ECO:0000313" key="2">
    <source>
        <dbReference type="EMBL" id="KZT63446.1"/>
    </source>
</evidence>
<dbReference type="AlphaFoldDB" id="A0A165KQA8"/>
<dbReference type="InterPro" id="IPR032675">
    <property type="entry name" value="LRR_dom_sf"/>
</dbReference>
<dbReference type="Gene3D" id="3.80.10.10">
    <property type="entry name" value="Ribonuclease Inhibitor"/>
    <property type="match status" value="1"/>
</dbReference>
<organism evidence="2 3">
    <name type="scientific">Daedalea quercina L-15889</name>
    <dbReference type="NCBI Taxonomy" id="1314783"/>
    <lineage>
        <taxon>Eukaryota</taxon>
        <taxon>Fungi</taxon>
        <taxon>Dikarya</taxon>
        <taxon>Basidiomycota</taxon>
        <taxon>Agaricomycotina</taxon>
        <taxon>Agaricomycetes</taxon>
        <taxon>Polyporales</taxon>
        <taxon>Fomitopsis</taxon>
    </lineage>
</organism>
<dbReference type="Proteomes" id="UP000076727">
    <property type="component" value="Unassembled WGS sequence"/>
</dbReference>
<evidence type="ECO:0000259" key="1">
    <source>
        <dbReference type="PROSITE" id="PS50181"/>
    </source>
</evidence>
<dbReference type="InterPro" id="IPR036047">
    <property type="entry name" value="F-box-like_dom_sf"/>
</dbReference>
<feature type="domain" description="F-box" evidence="1">
    <location>
        <begin position="5"/>
        <end position="50"/>
    </location>
</feature>
<dbReference type="OrthoDB" id="3238099at2759"/>
<reference evidence="2 3" key="1">
    <citation type="journal article" date="2016" name="Mol. Biol. Evol.">
        <title>Comparative Genomics of Early-Diverging Mushroom-Forming Fungi Provides Insights into the Origins of Lignocellulose Decay Capabilities.</title>
        <authorList>
            <person name="Nagy L.G."/>
            <person name="Riley R."/>
            <person name="Tritt A."/>
            <person name="Adam C."/>
            <person name="Daum C."/>
            <person name="Floudas D."/>
            <person name="Sun H."/>
            <person name="Yadav J.S."/>
            <person name="Pangilinan J."/>
            <person name="Larsson K.H."/>
            <person name="Matsuura K."/>
            <person name="Barry K."/>
            <person name="Labutti K."/>
            <person name="Kuo R."/>
            <person name="Ohm R.A."/>
            <person name="Bhattacharya S.S."/>
            <person name="Shirouzu T."/>
            <person name="Yoshinaga Y."/>
            <person name="Martin F.M."/>
            <person name="Grigoriev I.V."/>
            <person name="Hibbett D.S."/>
        </authorList>
    </citation>
    <scope>NUCLEOTIDE SEQUENCE [LARGE SCALE GENOMIC DNA]</scope>
    <source>
        <strain evidence="2 3">L-15889</strain>
    </source>
</reference>
<dbReference type="SUPFAM" id="SSF81383">
    <property type="entry name" value="F-box domain"/>
    <property type="match status" value="1"/>
</dbReference>
<dbReference type="SUPFAM" id="SSF52047">
    <property type="entry name" value="RNI-like"/>
    <property type="match status" value="1"/>
</dbReference>
<proteinExistence type="predicted"/>
<dbReference type="PROSITE" id="PS50181">
    <property type="entry name" value="FBOX"/>
    <property type="match status" value="1"/>
</dbReference>